<evidence type="ECO:0000313" key="1">
    <source>
        <dbReference type="EMBL" id="KAI4366041.1"/>
    </source>
</evidence>
<proteinExistence type="predicted"/>
<gene>
    <name evidence="1" type="ORF">MLD38_021966</name>
</gene>
<keyword evidence="2" id="KW-1185">Reference proteome</keyword>
<organism evidence="1 2">
    <name type="scientific">Melastoma candidum</name>
    <dbReference type="NCBI Taxonomy" id="119954"/>
    <lineage>
        <taxon>Eukaryota</taxon>
        <taxon>Viridiplantae</taxon>
        <taxon>Streptophyta</taxon>
        <taxon>Embryophyta</taxon>
        <taxon>Tracheophyta</taxon>
        <taxon>Spermatophyta</taxon>
        <taxon>Magnoliopsida</taxon>
        <taxon>eudicotyledons</taxon>
        <taxon>Gunneridae</taxon>
        <taxon>Pentapetalae</taxon>
        <taxon>rosids</taxon>
        <taxon>malvids</taxon>
        <taxon>Myrtales</taxon>
        <taxon>Melastomataceae</taxon>
        <taxon>Melastomatoideae</taxon>
        <taxon>Melastomateae</taxon>
        <taxon>Melastoma</taxon>
    </lineage>
</organism>
<protein>
    <submittedName>
        <fullName evidence="1">Uncharacterized protein</fullName>
    </submittedName>
</protein>
<evidence type="ECO:0000313" key="2">
    <source>
        <dbReference type="Proteomes" id="UP001057402"/>
    </source>
</evidence>
<dbReference type="Proteomes" id="UP001057402">
    <property type="component" value="Chromosome 6"/>
</dbReference>
<name>A0ACB9QHM9_9MYRT</name>
<accession>A0ACB9QHM9</accession>
<dbReference type="EMBL" id="CM042885">
    <property type="protein sequence ID" value="KAI4366041.1"/>
    <property type="molecule type" value="Genomic_DNA"/>
</dbReference>
<comment type="caution">
    <text evidence="1">The sequence shown here is derived from an EMBL/GenBank/DDBJ whole genome shotgun (WGS) entry which is preliminary data.</text>
</comment>
<sequence>MSHILRFWSAFLVLLLLASCTGAARMRLLRPLTEQESRSAMMEIAKQVLNSHMQIQKEMGRQWRSPVSNRISPSGPDPQHH</sequence>
<reference evidence="2" key="1">
    <citation type="journal article" date="2023" name="Front. Plant Sci.">
        <title>Chromosomal-level genome assembly of Melastoma candidum provides insights into trichome evolution.</title>
        <authorList>
            <person name="Zhong Y."/>
            <person name="Wu W."/>
            <person name="Sun C."/>
            <person name="Zou P."/>
            <person name="Liu Y."/>
            <person name="Dai S."/>
            <person name="Zhou R."/>
        </authorList>
    </citation>
    <scope>NUCLEOTIDE SEQUENCE [LARGE SCALE GENOMIC DNA]</scope>
</reference>